<evidence type="ECO:0000313" key="2">
    <source>
        <dbReference type="Proteomes" id="UP000492820"/>
    </source>
</evidence>
<gene>
    <name evidence="1" type="ORF">EgrG_000417000</name>
</gene>
<evidence type="ECO:0000313" key="3">
    <source>
        <dbReference type="WBParaSite" id="EgrG_000417000"/>
    </source>
</evidence>
<evidence type="ECO:0000313" key="1">
    <source>
        <dbReference type="EMBL" id="CDS23842.1"/>
    </source>
</evidence>
<reference evidence="1" key="2">
    <citation type="submission" date="2014-06" db="EMBL/GenBank/DDBJ databases">
        <authorList>
            <person name="Aslett M."/>
        </authorList>
    </citation>
    <scope>NUCLEOTIDE SEQUENCE</scope>
</reference>
<sequence>MVVTYYLLTKEDHWQAPKATLWNGGGMSTTLIPNSFEVSATPSDSHPSIHLTPVLQSSTADACLLQQPTGLSSTDGATVLFQQTTQSRQSR</sequence>
<dbReference type="EMBL" id="LK028594">
    <property type="protein sequence ID" value="CDS23842.1"/>
    <property type="molecule type" value="Genomic_DNA"/>
</dbReference>
<reference evidence="1 2" key="1">
    <citation type="journal article" date="2013" name="Nature">
        <title>The genomes of four tapeworm species reveal adaptations to parasitism.</title>
        <authorList>
            <person name="Tsai I.J."/>
            <person name="Zarowiecki M."/>
            <person name="Holroyd N."/>
            <person name="Garciarrubio A."/>
            <person name="Sanchez-Flores A."/>
            <person name="Brooks K.L."/>
            <person name="Tracey A."/>
            <person name="Bobes R.J."/>
            <person name="Fragoso G."/>
            <person name="Sciutto E."/>
            <person name="Aslett M."/>
            <person name="Beasley H."/>
            <person name="Bennett H.M."/>
            <person name="Cai J."/>
            <person name="Camicia F."/>
            <person name="Clark R."/>
            <person name="Cucher M."/>
            <person name="De Silva N."/>
            <person name="Day T.A."/>
            <person name="Deplazes P."/>
            <person name="Estrada K."/>
            <person name="Fernandez C."/>
            <person name="Holland P.W."/>
            <person name="Hou J."/>
            <person name="Hu S."/>
            <person name="Huckvale T."/>
            <person name="Hung S.S."/>
            <person name="Kamenetzky L."/>
            <person name="Keane J.A."/>
            <person name="Kiss F."/>
            <person name="Koziol U."/>
            <person name="Lambert O."/>
            <person name="Liu K."/>
            <person name="Luo X."/>
            <person name="Luo Y."/>
            <person name="Macchiaroli N."/>
            <person name="Nichol S."/>
            <person name="Paps J."/>
            <person name="Parkinson J."/>
            <person name="Pouchkina-Stantcheva N."/>
            <person name="Riddiford N."/>
            <person name="Rosenzvit M."/>
            <person name="Salinas G."/>
            <person name="Wasmuth J.D."/>
            <person name="Zamanian M."/>
            <person name="Zheng Y."/>
            <person name="Cai X."/>
            <person name="Soberon X."/>
            <person name="Olson P.D."/>
            <person name="Laclette J.P."/>
            <person name="Brehm K."/>
            <person name="Berriman M."/>
            <person name="Garciarrubio A."/>
            <person name="Bobes R.J."/>
            <person name="Fragoso G."/>
            <person name="Sanchez-Flores A."/>
            <person name="Estrada K."/>
            <person name="Cevallos M.A."/>
            <person name="Morett E."/>
            <person name="Gonzalez V."/>
            <person name="Portillo T."/>
            <person name="Ochoa-Leyva A."/>
            <person name="Jose M.V."/>
            <person name="Sciutto E."/>
            <person name="Landa A."/>
            <person name="Jimenez L."/>
            <person name="Valdes V."/>
            <person name="Carrero J.C."/>
            <person name="Larralde C."/>
            <person name="Morales-Montor J."/>
            <person name="Limon-Lason J."/>
            <person name="Soberon X."/>
            <person name="Laclette J.P."/>
        </authorList>
    </citation>
    <scope>NUCLEOTIDE SEQUENCE [LARGE SCALE GENOMIC DNA]</scope>
</reference>
<dbReference type="Proteomes" id="UP000492820">
    <property type="component" value="Unassembled WGS sequence"/>
</dbReference>
<organism evidence="1">
    <name type="scientific">Echinococcus granulosus</name>
    <name type="common">Hydatid tapeworm</name>
    <dbReference type="NCBI Taxonomy" id="6210"/>
    <lineage>
        <taxon>Eukaryota</taxon>
        <taxon>Metazoa</taxon>
        <taxon>Spiralia</taxon>
        <taxon>Lophotrochozoa</taxon>
        <taxon>Platyhelminthes</taxon>
        <taxon>Cestoda</taxon>
        <taxon>Eucestoda</taxon>
        <taxon>Cyclophyllidea</taxon>
        <taxon>Taeniidae</taxon>
        <taxon>Echinococcus</taxon>
        <taxon>Echinococcus granulosus group</taxon>
    </lineage>
</organism>
<accession>A0A068WUM1</accession>
<protein>
    <submittedName>
        <fullName evidence="1 3">Uncharacterized protein</fullName>
    </submittedName>
</protein>
<proteinExistence type="predicted"/>
<dbReference type="AlphaFoldDB" id="A0A068WUM1"/>
<name>A0A068WUM1_ECHGR</name>
<dbReference type="WBParaSite" id="EgrG_000417000">
    <property type="protein sequence ID" value="EgrG_000417000"/>
    <property type="gene ID" value="EgrG_000417000"/>
</dbReference>
<reference evidence="3" key="3">
    <citation type="submission" date="2020-10" db="UniProtKB">
        <authorList>
            <consortium name="WormBaseParasite"/>
        </authorList>
    </citation>
    <scope>IDENTIFICATION</scope>
</reference>